<protein>
    <recommendedName>
        <fullName evidence="3">Apea-like HEPN domain-containing protein</fullName>
    </recommendedName>
</protein>
<organism evidence="1 2">
    <name type="scientific">Deminuibacter soli</name>
    <dbReference type="NCBI Taxonomy" id="2291815"/>
    <lineage>
        <taxon>Bacteria</taxon>
        <taxon>Pseudomonadati</taxon>
        <taxon>Bacteroidota</taxon>
        <taxon>Chitinophagia</taxon>
        <taxon>Chitinophagales</taxon>
        <taxon>Chitinophagaceae</taxon>
        <taxon>Deminuibacter</taxon>
    </lineage>
</organism>
<sequence length="184" mass="21169">MLDQEIIEFCQNWNAKIEANKGDNLSDVYERYRDLFTVYNKLYNQVPDALIAKGNPYKGKINDSNGATEIVVQYLGGVNILANYHANNLDNDIEAIDRLIDQEVFYIKIRNGQRDRNADLEILQNVRSANADIKAKAILQVIYLVRCNLVHGSKDYQEYQRLLLEPLTNLLRTLITQLYSALSK</sequence>
<dbReference type="AlphaFoldDB" id="A0A3E1NNS6"/>
<keyword evidence="2" id="KW-1185">Reference proteome</keyword>
<gene>
    <name evidence="1" type="ORF">DXN05_00960</name>
</gene>
<evidence type="ECO:0000313" key="1">
    <source>
        <dbReference type="EMBL" id="RFM29586.1"/>
    </source>
</evidence>
<dbReference type="EMBL" id="QTJU01000001">
    <property type="protein sequence ID" value="RFM29586.1"/>
    <property type="molecule type" value="Genomic_DNA"/>
</dbReference>
<accession>A0A3E1NNS6</accession>
<dbReference type="RefSeq" id="WP_116845343.1">
    <property type="nucleotide sequence ID" value="NZ_QTJU01000001.1"/>
</dbReference>
<evidence type="ECO:0000313" key="2">
    <source>
        <dbReference type="Proteomes" id="UP000261284"/>
    </source>
</evidence>
<evidence type="ECO:0008006" key="3">
    <source>
        <dbReference type="Google" id="ProtNLM"/>
    </source>
</evidence>
<reference evidence="1 2" key="1">
    <citation type="submission" date="2018-08" db="EMBL/GenBank/DDBJ databases">
        <title>Chitinophagaceae sp. K23C18032701, a novel bacterium isolated from forest soil.</title>
        <authorList>
            <person name="Wang C."/>
        </authorList>
    </citation>
    <scope>NUCLEOTIDE SEQUENCE [LARGE SCALE GENOMIC DNA]</scope>
    <source>
        <strain evidence="1 2">K23C18032701</strain>
    </source>
</reference>
<dbReference type="OrthoDB" id="7061057at2"/>
<dbReference type="Proteomes" id="UP000261284">
    <property type="component" value="Unassembled WGS sequence"/>
</dbReference>
<proteinExistence type="predicted"/>
<comment type="caution">
    <text evidence="1">The sequence shown here is derived from an EMBL/GenBank/DDBJ whole genome shotgun (WGS) entry which is preliminary data.</text>
</comment>
<name>A0A3E1NNS6_9BACT</name>